<sequence>MADPLHFCETHNGPICQGVNGFKSVVNGFLGDGENTSAPPTTSNNDTPQATPPPAEVVTSAPETTTQAPPPLPPPPPPQLAPAVITASSPAETATVSSASRTSTVTDVIAPPPPPDLLSPPPQEPSTSTPTQSTSSTPLAALTSTSSRGSFIEVLPTRTPTAFSLISNPIIPSIFVSSGFTSVTVSPGTTALSPATETVTAQPLISPGTAQGAISDRTTEFPAALVGGVSGGVVAFIVVFALFWRYCLRKQYRSRHAQSVADEKGLDQTLDHFPAPPLNHGVTTHISKGSPFVEPDHARFSLAATEVSLDSNLEPLSPKPAIQQTVYRMSVPVPVEASSFRANSKEGSMRGSFSPPSSTHRQTILREPPARQGRESIDRLSTRPPRPGTDSYSRREDLPAQAEEAKETGESQQIQGSSSPGGEGPGWQRQYTLRTSPLHQNPFKDPAENEIPVESPTSMVFEIVNADTPPVRVTLKRLSEPQDEDFDNESLYPARVLEKEEQPKK</sequence>
<keyword evidence="2" id="KW-1133">Transmembrane helix</keyword>
<evidence type="ECO:0000256" key="1">
    <source>
        <dbReference type="SAM" id="MobiDB-lite"/>
    </source>
</evidence>
<feature type="transmembrane region" description="Helical" evidence="2">
    <location>
        <begin position="221"/>
        <end position="244"/>
    </location>
</feature>
<feature type="compositionally biased region" description="Pro residues" evidence="1">
    <location>
        <begin position="68"/>
        <end position="80"/>
    </location>
</feature>
<organism evidence="3 4">
    <name type="scientific">Phomopsis amygdali</name>
    <name type="common">Fusicoccum amygdali</name>
    <dbReference type="NCBI Taxonomy" id="1214568"/>
    <lineage>
        <taxon>Eukaryota</taxon>
        <taxon>Fungi</taxon>
        <taxon>Dikarya</taxon>
        <taxon>Ascomycota</taxon>
        <taxon>Pezizomycotina</taxon>
        <taxon>Sordariomycetes</taxon>
        <taxon>Sordariomycetidae</taxon>
        <taxon>Diaporthales</taxon>
        <taxon>Diaporthaceae</taxon>
        <taxon>Diaporthe</taxon>
    </lineage>
</organism>
<feature type="compositionally biased region" description="Basic and acidic residues" evidence="1">
    <location>
        <begin position="392"/>
        <end position="409"/>
    </location>
</feature>
<evidence type="ECO:0000313" key="3">
    <source>
        <dbReference type="EMBL" id="KAK2599730.1"/>
    </source>
</evidence>
<feature type="compositionally biased region" description="Pro residues" evidence="1">
    <location>
        <begin position="110"/>
        <end position="124"/>
    </location>
</feature>
<accession>A0AAD9S6T4</accession>
<reference evidence="3" key="1">
    <citation type="submission" date="2023-06" db="EMBL/GenBank/DDBJ databases">
        <authorList>
            <person name="Noh H."/>
        </authorList>
    </citation>
    <scope>NUCLEOTIDE SEQUENCE</scope>
    <source>
        <strain evidence="3">DUCC20226</strain>
    </source>
</reference>
<comment type="caution">
    <text evidence="3">The sequence shown here is derived from an EMBL/GenBank/DDBJ whole genome shotgun (WGS) entry which is preliminary data.</text>
</comment>
<evidence type="ECO:0000313" key="4">
    <source>
        <dbReference type="Proteomes" id="UP001265746"/>
    </source>
</evidence>
<keyword evidence="4" id="KW-1185">Reference proteome</keyword>
<feature type="region of interest" description="Disordered" evidence="1">
    <location>
        <begin position="478"/>
        <end position="505"/>
    </location>
</feature>
<keyword evidence="2" id="KW-0812">Transmembrane</keyword>
<feature type="compositionally biased region" description="Low complexity" evidence="1">
    <location>
        <begin position="93"/>
        <end position="106"/>
    </location>
</feature>
<feature type="compositionally biased region" description="Basic and acidic residues" evidence="1">
    <location>
        <begin position="496"/>
        <end position="505"/>
    </location>
</feature>
<dbReference type="Proteomes" id="UP001265746">
    <property type="component" value="Unassembled WGS sequence"/>
</dbReference>
<evidence type="ECO:0000256" key="2">
    <source>
        <dbReference type="SAM" id="Phobius"/>
    </source>
</evidence>
<dbReference type="EMBL" id="JAUJFL010000007">
    <property type="protein sequence ID" value="KAK2599730.1"/>
    <property type="molecule type" value="Genomic_DNA"/>
</dbReference>
<keyword evidence="2" id="KW-0472">Membrane</keyword>
<name>A0AAD9S6T4_PHOAM</name>
<dbReference type="AlphaFoldDB" id="A0AAD9S6T4"/>
<gene>
    <name evidence="3" type="ORF">N8I77_011460</name>
</gene>
<proteinExistence type="predicted"/>
<protein>
    <submittedName>
        <fullName evidence="3">Uncharacterized protein</fullName>
    </submittedName>
</protein>
<feature type="region of interest" description="Disordered" evidence="1">
    <location>
        <begin position="340"/>
        <end position="453"/>
    </location>
</feature>
<feature type="compositionally biased region" description="Basic and acidic residues" evidence="1">
    <location>
        <begin position="368"/>
        <end position="381"/>
    </location>
</feature>
<feature type="compositionally biased region" description="Low complexity" evidence="1">
    <location>
        <begin position="125"/>
        <end position="144"/>
    </location>
</feature>
<feature type="compositionally biased region" description="Polar residues" evidence="1">
    <location>
        <begin position="34"/>
        <end position="49"/>
    </location>
</feature>
<feature type="region of interest" description="Disordered" evidence="1">
    <location>
        <begin position="30"/>
        <end position="144"/>
    </location>
</feature>
<feature type="compositionally biased region" description="Polar residues" evidence="1">
    <location>
        <begin position="429"/>
        <end position="439"/>
    </location>
</feature>